<evidence type="ECO:0000313" key="1">
    <source>
        <dbReference type="EMBL" id="KZS10048.1"/>
    </source>
</evidence>
<accession>A0A164SXS7</accession>
<keyword evidence="2" id="KW-1185">Reference proteome</keyword>
<reference evidence="1 2" key="1">
    <citation type="submission" date="2016-03" db="EMBL/GenBank/DDBJ databases">
        <title>EvidentialGene: Evidence-directed Construction of Genes on Genomes.</title>
        <authorList>
            <person name="Gilbert D.G."/>
            <person name="Choi J.-H."/>
            <person name="Mockaitis K."/>
            <person name="Colbourne J."/>
            <person name="Pfrender M."/>
        </authorList>
    </citation>
    <scope>NUCLEOTIDE SEQUENCE [LARGE SCALE GENOMIC DNA]</scope>
    <source>
        <strain evidence="1 2">Xinb3</strain>
        <tissue evidence="1">Complete organism</tissue>
    </source>
</reference>
<dbReference type="STRING" id="35525.A0A164SXS7"/>
<sequence length="256" mass="29146">MASAANILFLSPFTSYSHTHVFFYSIKALASRGHTITHWNGLLPREDLANVTHLHSALLHKMNSHHEIGFNSNNPIALMLTLPDRLSTICKAVYREPVFHQRIASQEHFDLIVIDFHERLHVAVGSTFSCAFHLPERPPSATLDVGLHLFALSFQQFPALCMTFTQEMNFPQRVVNVFLNLMVIYYRNWSILPRVDQIAAEAWIYSTVALSPVKEIERNMSIFITNSHPVINYQYFKSGLIVEVGGLHLVPPKELP</sequence>
<dbReference type="OrthoDB" id="5835829at2759"/>
<dbReference type="Proteomes" id="UP000076858">
    <property type="component" value="Unassembled WGS sequence"/>
</dbReference>
<dbReference type="GO" id="GO:0016740">
    <property type="term" value="F:transferase activity"/>
    <property type="evidence" value="ECO:0007669"/>
    <property type="project" value="UniProtKB-KW"/>
</dbReference>
<gene>
    <name evidence="1" type="ORF">APZ42_025574</name>
</gene>
<proteinExistence type="predicted"/>
<protein>
    <submittedName>
        <fullName evidence="1">Putative UDP-glucuronosyltransferase 2B20</fullName>
    </submittedName>
</protein>
<dbReference type="AlphaFoldDB" id="A0A164SXS7"/>
<keyword evidence="1" id="KW-0808">Transferase</keyword>
<name>A0A164SXS7_9CRUS</name>
<evidence type="ECO:0000313" key="2">
    <source>
        <dbReference type="Proteomes" id="UP000076858"/>
    </source>
</evidence>
<dbReference type="EMBL" id="LRGB01001907">
    <property type="protein sequence ID" value="KZS10048.1"/>
    <property type="molecule type" value="Genomic_DNA"/>
</dbReference>
<organism evidence="1 2">
    <name type="scientific">Daphnia magna</name>
    <dbReference type="NCBI Taxonomy" id="35525"/>
    <lineage>
        <taxon>Eukaryota</taxon>
        <taxon>Metazoa</taxon>
        <taxon>Ecdysozoa</taxon>
        <taxon>Arthropoda</taxon>
        <taxon>Crustacea</taxon>
        <taxon>Branchiopoda</taxon>
        <taxon>Diplostraca</taxon>
        <taxon>Cladocera</taxon>
        <taxon>Anomopoda</taxon>
        <taxon>Daphniidae</taxon>
        <taxon>Daphnia</taxon>
    </lineage>
</organism>
<comment type="caution">
    <text evidence="1">The sequence shown here is derived from an EMBL/GenBank/DDBJ whole genome shotgun (WGS) entry which is preliminary data.</text>
</comment>
<dbReference type="SUPFAM" id="SSF53756">
    <property type="entry name" value="UDP-Glycosyltransferase/glycogen phosphorylase"/>
    <property type="match status" value="1"/>
</dbReference>